<dbReference type="InterPro" id="IPR010827">
    <property type="entry name" value="BamA/TamA_POTRA"/>
</dbReference>
<accession>A0A2D1QFB7</accession>
<evidence type="ECO:0000256" key="1">
    <source>
        <dbReference type="ARBA" id="ARBA00004442"/>
    </source>
</evidence>
<evidence type="ECO:0000256" key="7">
    <source>
        <dbReference type="ARBA" id="ARBA00023136"/>
    </source>
</evidence>
<dbReference type="Pfam" id="PF17243">
    <property type="entry name" value="POTRA_TamA_1"/>
    <property type="match status" value="1"/>
</dbReference>
<evidence type="ECO:0000256" key="3">
    <source>
        <dbReference type="ARBA" id="ARBA00015419"/>
    </source>
</evidence>
<dbReference type="GO" id="GO:0009306">
    <property type="term" value="P:protein secretion"/>
    <property type="evidence" value="ECO:0007669"/>
    <property type="project" value="TreeGrafter"/>
</dbReference>
<dbReference type="Gene3D" id="3.10.20.310">
    <property type="entry name" value="membrane protein fhac"/>
    <property type="match status" value="3"/>
</dbReference>
<dbReference type="EMBL" id="CP022426">
    <property type="protein sequence ID" value="ATP08913.1"/>
    <property type="molecule type" value="Genomic_DNA"/>
</dbReference>
<protein>
    <recommendedName>
        <fullName evidence="3">Translocation and assembly module subunit TamA</fullName>
    </recommendedName>
    <alternativeName>
        <fullName evidence="9">Autotransporter assembly factor TamA</fullName>
    </alternativeName>
</protein>
<evidence type="ECO:0000256" key="4">
    <source>
        <dbReference type="ARBA" id="ARBA00022452"/>
    </source>
</evidence>
<evidence type="ECO:0000256" key="9">
    <source>
        <dbReference type="ARBA" id="ARBA00033063"/>
    </source>
</evidence>
<dbReference type="AlphaFoldDB" id="A0A2D1QFB7"/>
<dbReference type="InterPro" id="IPR039910">
    <property type="entry name" value="D15-like"/>
</dbReference>
<reference evidence="15" key="1">
    <citation type="journal article" date="2018" name="BMC Genomics">
        <title>The complete and fully assembled genome sequence of Aeromonas salmonicida subsp. pectinolytica and its comparative analysis with other Aeromonas species: investigation of the mobilome in environmental and pathogenic strains.</title>
        <authorList>
            <person name="Pfeiffer F."/>
            <person name="Zamora-Lagos M.A."/>
            <person name="Blettinger M."/>
            <person name="Yeroslaviz A."/>
            <person name="Dahl A."/>
            <person name="Gruber S."/>
            <person name="Habermann B.H."/>
        </authorList>
    </citation>
    <scope>NUCLEOTIDE SEQUENCE [LARGE SCALE GENOMIC DNA]</scope>
    <source>
        <strain evidence="15">34mel</strain>
    </source>
</reference>
<evidence type="ECO:0000259" key="13">
    <source>
        <dbReference type="Pfam" id="PF17243"/>
    </source>
</evidence>
<dbReference type="Pfam" id="PF01103">
    <property type="entry name" value="Omp85"/>
    <property type="match status" value="1"/>
</dbReference>
<dbReference type="GO" id="GO:0097347">
    <property type="term" value="C:TAM protein secretion complex"/>
    <property type="evidence" value="ECO:0007669"/>
    <property type="project" value="TreeGrafter"/>
</dbReference>
<dbReference type="Gene3D" id="2.40.160.50">
    <property type="entry name" value="membrane protein fhac: a member of the omp85/tpsb transporter family"/>
    <property type="match status" value="1"/>
</dbReference>
<comment type="similarity">
    <text evidence="2">Belongs to the TamA family.</text>
</comment>
<dbReference type="Pfam" id="PF07244">
    <property type="entry name" value="POTRA"/>
    <property type="match status" value="1"/>
</dbReference>
<evidence type="ECO:0000259" key="12">
    <source>
        <dbReference type="Pfam" id="PF07244"/>
    </source>
</evidence>
<comment type="subcellular location">
    <subcellularLocation>
        <location evidence="1">Cell outer membrane</location>
    </subcellularLocation>
</comment>
<keyword evidence="7" id="KW-0472">Membrane</keyword>
<evidence type="ECO:0000259" key="11">
    <source>
        <dbReference type="Pfam" id="PF01103"/>
    </source>
</evidence>
<dbReference type="Proteomes" id="UP000222916">
    <property type="component" value="Chromosome"/>
</dbReference>
<keyword evidence="5" id="KW-0812">Transmembrane</keyword>
<feature type="domain" description="POTRA" evidence="12">
    <location>
        <begin position="141"/>
        <end position="192"/>
    </location>
</feature>
<feature type="domain" description="TamA POTRA" evidence="13">
    <location>
        <begin position="46"/>
        <end position="117"/>
    </location>
</feature>
<keyword evidence="6" id="KW-0732">Signal</keyword>
<feature type="domain" description="Bacterial surface antigen (D15)" evidence="11">
    <location>
        <begin position="298"/>
        <end position="590"/>
    </location>
</feature>
<evidence type="ECO:0000256" key="8">
    <source>
        <dbReference type="ARBA" id="ARBA00023237"/>
    </source>
</evidence>
<dbReference type="InterPro" id="IPR000184">
    <property type="entry name" value="Bac_surfAg_D15"/>
</dbReference>
<sequence>MTGCNPPLPAGISPPGRAFRRGLRALGLSLCLLLVVTPAMAAKLTYQIKGLRGDNKSNVEAYLNALPVYQERQFRPARAKITESVQKALQVYGYYQPKITLSRDKQAPSKVVIEVDPGKPVIISRLDILLEGDAGSDEVYSELLDKLPLKEGDALNHGKYESIKADLGNLGLARGYFDAKISKSQVKVFPDQGTAEIFILFRSGPRYHFGEIHYDATPEALRLIRPLINIKRGDPYLAIRMAEMSQDVSSTKLFKQVDIKPMISQAEGNRVPVQVTLSNRVDHEIETGVGFATDVGPRMSATWEKPWVNRYGHRLNATANVSAPQADLSFDYQIPVGNPLRDYYSLQTGYRYTNNNDTRSDLATFSVHRWTRRPETWDRDVFIRLENESYVQGKDEGNSLLLIPGVSWSRLRLRVRGGLVPDWGDRQQLTLEFSDPYWGSDISFMRVWGRSKWLRTLGDDHRFLLRAEQGAIIGDSFSLVPPSLRFFTGGDQTVRGYGYETISPRDSDGKLLGGRYVSAASAEYNYRFSDKWLGALFVDGGTATEDYSEAWKIGTGVGVRWVTPIGQVRLDLAVGISEEDKPLRLHFALGPEL</sequence>
<dbReference type="OrthoDB" id="9803054at2"/>
<organism evidence="14 15">
    <name type="scientific">Aeromonas salmonicida subsp. pectinolytica 34mel</name>
    <dbReference type="NCBI Taxonomy" id="1324960"/>
    <lineage>
        <taxon>Bacteria</taxon>
        <taxon>Pseudomonadati</taxon>
        <taxon>Pseudomonadota</taxon>
        <taxon>Gammaproteobacteria</taxon>
        <taxon>Aeromonadales</taxon>
        <taxon>Aeromonadaceae</taxon>
        <taxon>Aeromonas</taxon>
    </lineage>
</organism>
<evidence type="ECO:0000256" key="6">
    <source>
        <dbReference type="ARBA" id="ARBA00022729"/>
    </source>
</evidence>
<evidence type="ECO:0000256" key="2">
    <source>
        <dbReference type="ARBA" id="ARBA00010248"/>
    </source>
</evidence>
<dbReference type="PANTHER" id="PTHR12815:SF47">
    <property type="entry name" value="TRANSLOCATION AND ASSEMBLY MODULE SUBUNIT TAMA"/>
    <property type="match status" value="1"/>
</dbReference>
<dbReference type="PANTHER" id="PTHR12815">
    <property type="entry name" value="SORTING AND ASSEMBLY MACHINERY SAMM50 PROTEIN FAMILY MEMBER"/>
    <property type="match status" value="1"/>
</dbReference>
<name>A0A2D1QFB7_AERSA</name>
<dbReference type="GO" id="GO:0009279">
    <property type="term" value="C:cell outer membrane"/>
    <property type="evidence" value="ECO:0007669"/>
    <property type="project" value="UniProtKB-SubCell"/>
</dbReference>
<keyword evidence="4" id="KW-1134">Transmembrane beta strand</keyword>
<dbReference type="InterPro" id="IPR035243">
    <property type="entry name" value="TamA_POTRA_Dom_1"/>
</dbReference>
<evidence type="ECO:0000256" key="10">
    <source>
        <dbReference type="ARBA" id="ARBA00093548"/>
    </source>
</evidence>
<dbReference type="RefSeq" id="WP_034523274.1">
    <property type="nucleotide sequence ID" value="NZ_ARYZ02000001.1"/>
</dbReference>
<proteinExistence type="inferred from homology"/>
<evidence type="ECO:0000313" key="14">
    <source>
        <dbReference type="EMBL" id="ATP08913.1"/>
    </source>
</evidence>
<gene>
    <name evidence="14" type="primary">tamA</name>
    <name evidence="14" type="ORF">Asalp_17080</name>
</gene>
<comment type="subunit">
    <text evidence="10">Interacts with TamB to form the translocation and assembly module (TAM).</text>
</comment>
<keyword evidence="8" id="KW-0998">Cell outer membrane</keyword>
<evidence type="ECO:0000256" key="5">
    <source>
        <dbReference type="ARBA" id="ARBA00022692"/>
    </source>
</evidence>
<evidence type="ECO:0000313" key="15">
    <source>
        <dbReference type="Proteomes" id="UP000222916"/>
    </source>
</evidence>